<evidence type="ECO:0000256" key="1">
    <source>
        <dbReference type="SAM" id="MobiDB-lite"/>
    </source>
</evidence>
<gene>
    <name evidence="2" type="ORF">METZ01_LOCUS470476</name>
</gene>
<evidence type="ECO:0000313" key="2">
    <source>
        <dbReference type="EMBL" id="SVE17622.1"/>
    </source>
</evidence>
<accession>A0A383BC96</accession>
<feature type="non-terminal residue" evidence="2">
    <location>
        <position position="1"/>
    </location>
</feature>
<organism evidence="2">
    <name type="scientific">marine metagenome</name>
    <dbReference type="NCBI Taxonomy" id="408172"/>
    <lineage>
        <taxon>unclassified sequences</taxon>
        <taxon>metagenomes</taxon>
        <taxon>ecological metagenomes</taxon>
    </lineage>
</organism>
<name>A0A383BC96_9ZZZZ</name>
<reference evidence="2" key="1">
    <citation type="submission" date="2018-05" db="EMBL/GenBank/DDBJ databases">
        <authorList>
            <person name="Lanie J.A."/>
            <person name="Ng W.-L."/>
            <person name="Kazmierczak K.M."/>
            <person name="Andrzejewski T.M."/>
            <person name="Davidsen T.M."/>
            <person name="Wayne K.J."/>
            <person name="Tettelin H."/>
            <person name="Glass J.I."/>
            <person name="Rusch D."/>
            <person name="Podicherti R."/>
            <person name="Tsui H.-C.T."/>
            <person name="Winkler M.E."/>
        </authorList>
    </citation>
    <scope>NUCLEOTIDE SEQUENCE</scope>
</reference>
<feature type="region of interest" description="Disordered" evidence="1">
    <location>
        <begin position="1"/>
        <end position="80"/>
    </location>
</feature>
<feature type="non-terminal residue" evidence="2">
    <location>
        <position position="80"/>
    </location>
</feature>
<dbReference type="AlphaFoldDB" id="A0A383BC96"/>
<feature type="compositionally biased region" description="Low complexity" evidence="1">
    <location>
        <begin position="1"/>
        <end position="18"/>
    </location>
</feature>
<sequence length="80" mass="8104">SENTSQATGSGRAGSGSAPHQGQLPPGLCARPHRRGLSGGHLVSLLYSASPGSHHPGAPHQRSSRQGIPLRPKPAWSGGV</sequence>
<protein>
    <submittedName>
        <fullName evidence="2">Uncharacterized protein</fullName>
    </submittedName>
</protein>
<dbReference type="EMBL" id="UINC01199275">
    <property type="protein sequence ID" value="SVE17622.1"/>
    <property type="molecule type" value="Genomic_DNA"/>
</dbReference>
<proteinExistence type="predicted"/>